<dbReference type="EMBL" id="JACLQD010000001">
    <property type="protein sequence ID" value="MBC2834077.1"/>
    <property type="molecule type" value="Genomic_DNA"/>
</dbReference>
<dbReference type="RefSeq" id="WP_185795707.1">
    <property type="nucleotide sequence ID" value="NZ_JACLQD010000001.1"/>
</dbReference>
<organism evidence="1 2">
    <name type="scientific">Paragemmobacter straminiformis</name>
    <dbReference type="NCBI Taxonomy" id="2045119"/>
    <lineage>
        <taxon>Bacteria</taxon>
        <taxon>Pseudomonadati</taxon>
        <taxon>Pseudomonadota</taxon>
        <taxon>Alphaproteobacteria</taxon>
        <taxon>Rhodobacterales</taxon>
        <taxon>Paracoccaceae</taxon>
        <taxon>Paragemmobacter</taxon>
    </lineage>
</organism>
<keyword evidence="2" id="KW-1185">Reference proteome</keyword>
<protein>
    <submittedName>
        <fullName evidence="1">Uncharacterized protein</fullName>
    </submittedName>
</protein>
<accession>A0A842I3R5</accession>
<dbReference type="Proteomes" id="UP000555411">
    <property type="component" value="Unassembled WGS sequence"/>
</dbReference>
<dbReference type="AlphaFoldDB" id="A0A842I3R5"/>
<gene>
    <name evidence="1" type="ORF">H7F16_01065</name>
</gene>
<evidence type="ECO:0000313" key="2">
    <source>
        <dbReference type="Proteomes" id="UP000555411"/>
    </source>
</evidence>
<proteinExistence type="predicted"/>
<sequence>MDEAGANTASADELAPIRAELERMLGKCLLQLQAYELLMKAIASDHATSFAKDDTGTTVRGSRANFERKTLGEVVGHVVGGYFASEGAEMADRPDIYPDFGPVLSVRVQITVSDDEFSEMKARLKEFVALRNTLVHQFLAMHDLSSVAGCRAALLVLETTSTQIDQHITEARTWLQSLVETKKYAAEVFDPEAFVLWLNERRKASDA</sequence>
<evidence type="ECO:0000313" key="1">
    <source>
        <dbReference type="EMBL" id="MBC2834077.1"/>
    </source>
</evidence>
<comment type="caution">
    <text evidence="1">The sequence shown here is derived from an EMBL/GenBank/DDBJ whole genome shotgun (WGS) entry which is preliminary data.</text>
</comment>
<reference evidence="1 2" key="1">
    <citation type="journal article" date="2017" name="Int. J. Syst. Evol. Microbiol.">
        <title>Gemmobacter straminiformis sp. nov., isolated from an artificial fountain.</title>
        <authorList>
            <person name="Kang J.Y."/>
            <person name="Kim M.J."/>
            <person name="Chun J."/>
            <person name="Son K.P."/>
            <person name="Jahng K.Y."/>
        </authorList>
    </citation>
    <scope>NUCLEOTIDE SEQUENCE [LARGE SCALE GENOMIC DNA]</scope>
    <source>
        <strain evidence="1 2">CAM-8</strain>
    </source>
</reference>
<name>A0A842I3R5_9RHOB</name>